<evidence type="ECO:0000313" key="2">
    <source>
        <dbReference type="Proteomes" id="UP000542813"/>
    </source>
</evidence>
<keyword evidence="2" id="KW-1185">Reference proteome</keyword>
<dbReference type="AlphaFoldDB" id="A0A7W9LJJ2"/>
<name>A0A7W9LJJ2_9ACTN</name>
<evidence type="ECO:0000313" key="1">
    <source>
        <dbReference type="EMBL" id="MBB5786175.1"/>
    </source>
</evidence>
<accession>A0A7W9LJJ2</accession>
<organism evidence="1 2">
    <name type="scientific">Jiangella mangrovi</name>
    <dbReference type="NCBI Taxonomy" id="1524084"/>
    <lineage>
        <taxon>Bacteria</taxon>
        <taxon>Bacillati</taxon>
        <taxon>Actinomycetota</taxon>
        <taxon>Actinomycetes</taxon>
        <taxon>Jiangellales</taxon>
        <taxon>Jiangellaceae</taxon>
        <taxon>Jiangella</taxon>
    </lineage>
</organism>
<reference evidence="1 2" key="1">
    <citation type="submission" date="2020-08" db="EMBL/GenBank/DDBJ databases">
        <title>Sequencing the genomes of 1000 actinobacteria strains.</title>
        <authorList>
            <person name="Klenk H.-P."/>
        </authorList>
    </citation>
    <scope>NUCLEOTIDE SEQUENCE [LARGE SCALE GENOMIC DNA]</scope>
    <source>
        <strain evidence="1 2">DSM 102122</strain>
    </source>
</reference>
<proteinExistence type="predicted"/>
<gene>
    <name evidence="1" type="ORF">HD601_000750</name>
</gene>
<dbReference type="EMBL" id="JACHMM010000001">
    <property type="protein sequence ID" value="MBB5786175.1"/>
    <property type="molecule type" value="Genomic_DNA"/>
</dbReference>
<protein>
    <submittedName>
        <fullName evidence="1">Uncharacterized protein</fullName>
    </submittedName>
</protein>
<sequence>MAEVTQPPAQPPERGALRAAIEGLLRTCVDLERQAEGASADAAKRVRGIAETLSAVHVPGTVLDVPALVQEISGVGRQLDADLNGQLAEARRPLVTEIHALLALLAPWHGLTAPPPLVPAGPLAQLPDHFPPGFAHDYVDDLLGTVDTSVTLTAQTANQVSVPSEELIDAVPGSVGGHLPDTDRLEGIAMLKGSDCHAVERHGPHIPLQAQLARLLWLKDPSGHGPWQLLPDGGAESDHRCGPIAGGFASAEAMAKPLEAILRWARVHAGGLDELLTNNTKAKTKRISIHVSATSAGLAAGDTHGYRGTATSSRAMADDWLDARTYAMAHGAPPVYAVPYDPIAEGDDPGVFLQFKRLGTTSWALVTCYPVGERNPNCKRMEDLT</sequence>
<dbReference type="RefSeq" id="WP_184819465.1">
    <property type="nucleotide sequence ID" value="NZ_JACHMM010000001.1"/>
</dbReference>
<comment type="caution">
    <text evidence="1">The sequence shown here is derived from an EMBL/GenBank/DDBJ whole genome shotgun (WGS) entry which is preliminary data.</text>
</comment>
<dbReference type="Proteomes" id="UP000542813">
    <property type="component" value="Unassembled WGS sequence"/>
</dbReference>